<gene>
    <name evidence="2" type="ORF">ACFR99_04600</name>
</gene>
<dbReference type="EMBL" id="JBHUDI010000003">
    <property type="protein sequence ID" value="MFD1562824.1"/>
    <property type="molecule type" value="Genomic_DNA"/>
</dbReference>
<dbReference type="Proteomes" id="UP001597076">
    <property type="component" value="Unassembled WGS sequence"/>
</dbReference>
<name>A0ABD6BDR8_9EURY</name>
<dbReference type="AlphaFoldDB" id="A0ABD6BDR8"/>
<dbReference type="InterPro" id="IPR058291">
    <property type="entry name" value="DUF7985"/>
</dbReference>
<evidence type="ECO:0000256" key="1">
    <source>
        <dbReference type="SAM" id="Phobius"/>
    </source>
</evidence>
<dbReference type="RefSeq" id="WP_390284799.1">
    <property type="nucleotide sequence ID" value="NZ_JBHUDI010000003.1"/>
</dbReference>
<reference evidence="2 3" key="1">
    <citation type="journal article" date="2019" name="Int. J. Syst. Evol. Microbiol.">
        <title>The Global Catalogue of Microorganisms (GCM) 10K type strain sequencing project: providing services to taxonomists for standard genome sequencing and annotation.</title>
        <authorList>
            <consortium name="The Broad Institute Genomics Platform"/>
            <consortium name="The Broad Institute Genome Sequencing Center for Infectious Disease"/>
            <person name="Wu L."/>
            <person name="Ma J."/>
        </authorList>
    </citation>
    <scope>NUCLEOTIDE SEQUENCE [LARGE SCALE GENOMIC DNA]</scope>
    <source>
        <strain evidence="2 3">CGMCC 1.12230</strain>
    </source>
</reference>
<comment type="caution">
    <text evidence="2">The sequence shown here is derived from an EMBL/GenBank/DDBJ whole genome shotgun (WGS) entry which is preliminary data.</text>
</comment>
<keyword evidence="1" id="KW-1133">Transmembrane helix</keyword>
<evidence type="ECO:0000313" key="2">
    <source>
        <dbReference type="EMBL" id="MFD1562824.1"/>
    </source>
</evidence>
<protein>
    <submittedName>
        <fullName evidence="2">Uncharacterized protein</fullName>
    </submittedName>
</protein>
<keyword evidence="3" id="KW-1185">Reference proteome</keyword>
<keyword evidence="1" id="KW-0472">Membrane</keyword>
<keyword evidence="1" id="KW-0812">Transmembrane</keyword>
<organism evidence="2 3">
    <name type="scientific">Haloarchaeobius amylolyticus</name>
    <dbReference type="NCBI Taxonomy" id="1198296"/>
    <lineage>
        <taxon>Archaea</taxon>
        <taxon>Methanobacteriati</taxon>
        <taxon>Methanobacteriota</taxon>
        <taxon>Stenosarchaea group</taxon>
        <taxon>Halobacteria</taxon>
        <taxon>Halobacteriales</taxon>
        <taxon>Halorubellaceae</taxon>
        <taxon>Haloarchaeobius</taxon>
    </lineage>
</organism>
<sequence>MNLKIPVSSRTLETDESSNVRRRITRSGLGSLILLSVLAVEPALAQESVVCDAEGLPEMISGFFQISTGIGLIGLIVVWQADSLAEIFTTTTEQKKDLKAHKRTALRSTVILVVLGPLYTVVGSTMGLPLAGCVDFVPW</sequence>
<dbReference type="Pfam" id="PF25946">
    <property type="entry name" value="DUF7985"/>
    <property type="match status" value="1"/>
</dbReference>
<accession>A0ABD6BDR8</accession>
<proteinExistence type="predicted"/>
<evidence type="ECO:0000313" key="3">
    <source>
        <dbReference type="Proteomes" id="UP001597076"/>
    </source>
</evidence>
<feature type="transmembrane region" description="Helical" evidence="1">
    <location>
        <begin position="110"/>
        <end position="131"/>
    </location>
</feature>